<dbReference type="InterPro" id="IPR010559">
    <property type="entry name" value="Sig_transdc_His_kin_internal"/>
</dbReference>
<evidence type="ECO:0000256" key="1">
    <source>
        <dbReference type="SAM" id="Phobius"/>
    </source>
</evidence>
<dbReference type="PANTHER" id="PTHR34220:SF7">
    <property type="entry name" value="SENSOR HISTIDINE KINASE YPDA"/>
    <property type="match status" value="1"/>
</dbReference>
<protein>
    <submittedName>
        <fullName evidence="3">Histidine kinase</fullName>
    </submittedName>
</protein>
<dbReference type="EMBL" id="JAMFMA010000003">
    <property type="protein sequence ID" value="MCL6275130.1"/>
    <property type="molecule type" value="Genomic_DNA"/>
</dbReference>
<evidence type="ECO:0000259" key="2">
    <source>
        <dbReference type="Pfam" id="PF06580"/>
    </source>
</evidence>
<dbReference type="GO" id="GO:0016301">
    <property type="term" value="F:kinase activity"/>
    <property type="evidence" value="ECO:0007669"/>
    <property type="project" value="UniProtKB-KW"/>
</dbReference>
<feature type="transmembrane region" description="Helical" evidence="1">
    <location>
        <begin position="12"/>
        <end position="30"/>
    </location>
</feature>
<gene>
    <name evidence="3" type="ORF">M3P19_14010</name>
</gene>
<feature type="transmembrane region" description="Helical" evidence="1">
    <location>
        <begin position="114"/>
        <end position="137"/>
    </location>
</feature>
<name>A0ABT0PUR3_9FLAO</name>
<dbReference type="InterPro" id="IPR036890">
    <property type="entry name" value="HATPase_C_sf"/>
</dbReference>
<keyword evidence="3" id="KW-0808">Transferase</keyword>
<sequence length="355" mass="42499">MIEQKQYAKYRVYYHILFWLAYILFYTVFWGSYKNNNYWDEFLQLLFLLPWKIIPTYITLYYLMPKYLYSKKFTKYIILLLILGISMALIDRYLNWRYLYRWFKYETGNWKDPVWYAPKVFNSLLVVYIPVFVAMAIKLQRFIFQKDQINKALEKEKVETELKFLKAQIHPHFLFNTLNSIYSLSLNKSAKTPDAVLGLSKFLDYMLYECNDKLITVEKEWEQLMNLVALERLRYGENLTISANIRDDNKESLIPPLLLLPFVENAFKHGADSLIEDSWITIDLKLHEQQLQFMVENSKAPSEISENLDSDKNIGLKNVRRRLDLFFPDKHELKILEEPDSFLVKLEIDLSDISS</sequence>
<feature type="transmembrane region" description="Helical" evidence="1">
    <location>
        <begin position="76"/>
        <end position="94"/>
    </location>
</feature>
<keyword evidence="1" id="KW-1133">Transmembrane helix</keyword>
<dbReference type="InterPro" id="IPR050640">
    <property type="entry name" value="Bact_2-comp_sensor_kinase"/>
</dbReference>
<reference evidence="3 4" key="1">
    <citation type="submission" date="2022-05" db="EMBL/GenBank/DDBJ databases">
        <authorList>
            <person name="Park J.-S."/>
        </authorList>
    </citation>
    <scope>NUCLEOTIDE SEQUENCE [LARGE SCALE GENOMIC DNA]</scope>
    <source>
        <strain evidence="3 4">2012CJ35-5</strain>
    </source>
</reference>
<keyword evidence="3" id="KW-0418">Kinase</keyword>
<dbReference type="Pfam" id="PF06580">
    <property type="entry name" value="His_kinase"/>
    <property type="match status" value="1"/>
</dbReference>
<evidence type="ECO:0000313" key="4">
    <source>
        <dbReference type="Proteomes" id="UP001203607"/>
    </source>
</evidence>
<proteinExistence type="predicted"/>
<keyword evidence="1" id="KW-0812">Transmembrane</keyword>
<comment type="caution">
    <text evidence="3">The sequence shown here is derived from an EMBL/GenBank/DDBJ whole genome shotgun (WGS) entry which is preliminary data.</text>
</comment>
<evidence type="ECO:0000313" key="3">
    <source>
        <dbReference type="EMBL" id="MCL6275130.1"/>
    </source>
</evidence>
<dbReference type="PANTHER" id="PTHR34220">
    <property type="entry name" value="SENSOR HISTIDINE KINASE YPDA"/>
    <property type="match status" value="1"/>
</dbReference>
<organism evidence="3 4">
    <name type="scientific">Flagellimonas spongiicola</name>
    <dbReference type="NCBI Taxonomy" id="2942208"/>
    <lineage>
        <taxon>Bacteria</taxon>
        <taxon>Pseudomonadati</taxon>
        <taxon>Bacteroidota</taxon>
        <taxon>Flavobacteriia</taxon>
        <taxon>Flavobacteriales</taxon>
        <taxon>Flavobacteriaceae</taxon>
        <taxon>Flagellimonas</taxon>
    </lineage>
</organism>
<feature type="domain" description="Signal transduction histidine kinase internal region" evidence="2">
    <location>
        <begin position="160"/>
        <end position="239"/>
    </location>
</feature>
<dbReference type="RefSeq" id="WP_249658318.1">
    <property type="nucleotide sequence ID" value="NZ_JAMFMA010000003.1"/>
</dbReference>
<feature type="transmembrane region" description="Helical" evidence="1">
    <location>
        <begin position="42"/>
        <end position="64"/>
    </location>
</feature>
<dbReference type="Proteomes" id="UP001203607">
    <property type="component" value="Unassembled WGS sequence"/>
</dbReference>
<keyword evidence="1" id="KW-0472">Membrane</keyword>
<dbReference type="Gene3D" id="3.30.565.10">
    <property type="entry name" value="Histidine kinase-like ATPase, C-terminal domain"/>
    <property type="match status" value="1"/>
</dbReference>
<accession>A0ABT0PUR3</accession>
<keyword evidence="4" id="KW-1185">Reference proteome</keyword>